<name>A0ABR2L3S2_9EUKA</name>
<proteinExistence type="predicted"/>
<dbReference type="EMBL" id="JAPFFF010000001">
    <property type="protein sequence ID" value="KAK8897998.1"/>
    <property type="molecule type" value="Genomic_DNA"/>
</dbReference>
<dbReference type="SUPFAM" id="SSF48403">
    <property type="entry name" value="Ankyrin repeat"/>
    <property type="match status" value="1"/>
</dbReference>
<protein>
    <recommendedName>
        <fullName evidence="3">DUF3447 domain-containing protein</fullName>
    </recommendedName>
</protein>
<dbReference type="Proteomes" id="UP001470230">
    <property type="component" value="Unassembled WGS sequence"/>
</dbReference>
<dbReference type="PANTHER" id="PTHR24159">
    <property type="match status" value="1"/>
</dbReference>
<accession>A0ABR2L3S2</accession>
<comment type="caution">
    <text evidence="1">The sequence shown here is derived from an EMBL/GenBank/DDBJ whole genome shotgun (WGS) entry which is preliminary data.</text>
</comment>
<organism evidence="1 2">
    <name type="scientific">Tritrichomonas musculus</name>
    <dbReference type="NCBI Taxonomy" id="1915356"/>
    <lineage>
        <taxon>Eukaryota</taxon>
        <taxon>Metamonada</taxon>
        <taxon>Parabasalia</taxon>
        <taxon>Tritrichomonadida</taxon>
        <taxon>Tritrichomonadidae</taxon>
        <taxon>Tritrichomonas</taxon>
    </lineage>
</organism>
<reference evidence="1 2" key="1">
    <citation type="submission" date="2024-04" db="EMBL/GenBank/DDBJ databases">
        <title>Tritrichomonas musculus Genome.</title>
        <authorList>
            <person name="Alves-Ferreira E."/>
            <person name="Grigg M."/>
            <person name="Lorenzi H."/>
            <person name="Galac M."/>
        </authorList>
    </citation>
    <scope>NUCLEOTIDE SEQUENCE [LARGE SCALE GENOMIC DNA]</scope>
    <source>
        <strain evidence="1 2">EAF2021</strain>
    </source>
</reference>
<dbReference type="PANTHER" id="PTHR24159:SF5">
    <property type="entry name" value="ANK_REP_REGION DOMAIN-CONTAINING PROTEIN"/>
    <property type="match status" value="1"/>
</dbReference>
<keyword evidence="2" id="KW-1185">Reference proteome</keyword>
<gene>
    <name evidence="1" type="ORF">M9Y10_000244</name>
</gene>
<evidence type="ECO:0000313" key="2">
    <source>
        <dbReference type="Proteomes" id="UP001470230"/>
    </source>
</evidence>
<sequence length="387" mass="46166">MSVQDYVSQEKKIYESLLRIIECEPDNEYSDLLCQFYNQIELQKIDQNRDELGELLQAISCVSQNYNRSGNLATKIMKILTHYSEQIKQSFSNFEIFNFFKKDKLLLLSLFEHEIISVDENILKILIKRKEEIFFYYEVKNLLSEKEENSIKEAILQRVKSMNEFEEKRKIGENNEYLCELIRTDSIEQFVTFVNQANIPLNSQIEPSIFETNSFLINKKATLIEYAAFFGSIKIFQYLRLNKVELESSLWFYAIHSNKAELIHLLEECHIELPDSFYLKLLKESIKCHHNSIANYFINNYINESDAVFQIKNSINENIVSYCFHYHNYDFIPDYFNDKRVFIYMCKYNYVKLVKLFIENEAININFELILIYLCIYKISNIESLLI</sequence>
<evidence type="ECO:0008006" key="3">
    <source>
        <dbReference type="Google" id="ProtNLM"/>
    </source>
</evidence>
<evidence type="ECO:0000313" key="1">
    <source>
        <dbReference type="EMBL" id="KAK8897998.1"/>
    </source>
</evidence>
<dbReference type="InterPro" id="IPR036770">
    <property type="entry name" value="Ankyrin_rpt-contain_sf"/>
</dbReference>